<evidence type="ECO:0000313" key="1">
    <source>
        <dbReference type="EMBL" id="OGY12734.1"/>
    </source>
</evidence>
<comment type="caution">
    <text evidence="1">The sequence shown here is derived from an EMBL/GenBank/DDBJ whole genome shotgun (WGS) entry which is preliminary data.</text>
</comment>
<dbReference type="EMBL" id="MHCC01000025">
    <property type="protein sequence ID" value="OGY12734.1"/>
    <property type="molecule type" value="Genomic_DNA"/>
</dbReference>
<dbReference type="AlphaFoldDB" id="A0A1G1VB98"/>
<evidence type="ECO:0000313" key="2">
    <source>
        <dbReference type="Proteomes" id="UP000178659"/>
    </source>
</evidence>
<gene>
    <name evidence="1" type="ORF">A3A77_00400</name>
</gene>
<organism evidence="1 2">
    <name type="scientific">Candidatus Blackburnbacteria bacterium RIFCSPLOWO2_01_FULL_40_20</name>
    <dbReference type="NCBI Taxonomy" id="1797519"/>
    <lineage>
        <taxon>Bacteria</taxon>
        <taxon>Candidatus Blackburniibacteriota</taxon>
    </lineage>
</organism>
<sequence length="78" mass="9388">MHEQEPKSEQGPKLQVEALGEKHGVWPFRKRRYFVYQIDRIDEHGMTHRTEVLEGEFRNGRSALRAAEEKLKVWQQKR</sequence>
<dbReference type="Proteomes" id="UP000178659">
    <property type="component" value="Unassembled WGS sequence"/>
</dbReference>
<protein>
    <submittedName>
        <fullName evidence="1">Uncharacterized protein</fullName>
    </submittedName>
</protein>
<accession>A0A1G1VB98</accession>
<proteinExistence type="predicted"/>
<name>A0A1G1VB98_9BACT</name>
<reference evidence="1 2" key="1">
    <citation type="journal article" date="2016" name="Nat. Commun.">
        <title>Thousands of microbial genomes shed light on interconnected biogeochemical processes in an aquifer system.</title>
        <authorList>
            <person name="Anantharaman K."/>
            <person name="Brown C.T."/>
            <person name="Hug L.A."/>
            <person name="Sharon I."/>
            <person name="Castelle C.J."/>
            <person name="Probst A.J."/>
            <person name="Thomas B.C."/>
            <person name="Singh A."/>
            <person name="Wilkins M.J."/>
            <person name="Karaoz U."/>
            <person name="Brodie E.L."/>
            <person name="Williams K.H."/>
            <person name="Hubbard S.S."/>
            <person name="Banfield J.F."/>
        </authorList>
    </citation>
    <scope>NUCLEOTIDE SEQUENCE [LARGE SCALE GENOMIC DNA]</scope>
</reference>